<feature type="domain" description="IC97/Casc1 N-terminal" evidence="4">
    <location>
        <begin position="30"/>
        <end position="235"/>
    </location>
</feature>
<comment type="similarity">
    <text evidence="1">Belongs to the DNAI7 family.</text>
</comment>
<feature type="compositionally biased region" description="Low complexity" evidence="2">
    <location>
        <begin position="529"/>
        <end position="543"/>
    </location>
</feature>
<feature type="region of interest" description="Disordered" evidence="2">
    <location>
        <begin position="503"/>
        <end position="577"/>
    </location>
</feature>
<dbReference type="RefSeq" id="XP_070853370.1">
    <property type="nucleotide sequence ID" value="XM_070997269.1"/>
</dbReference>
<dbReference type="Proteomes" id="UP001652628">
    <property type="component" value="Chromosome X"/>
</dbReference>
<accession>A0ABM4TTT6</accession>
<evidence type="ECO:0000259" key="4">
    <source>
        <dbReference type="Pfam" id="PF15927"/>
    </source>
</evidence>
<evidence type="ECO:0000256" key="2">
    <source>
        <dbReference type="SAM" id="MobiDB-lite"/>
    </source>
</evidence>
<dbReference type="PANTHER" id="PTHR20929">
    <property type="entry name" value="LUNG ADENOMA SUSCEPTIBILITY 1-RELATED"/>
    <property type="match status" value="1"/>
</dbReference>
<feature type="compositionally biased region" description="Basic and acidic residues" evidence="2">
    <location>
        <begin position="756"/>
        <end position="766"/>
    </location>
</feature>
<reference evidence="6" key="1">
    <citation type="submission" date="2025-08" db="UniProtKB">
        <authorList>
            <consortium name="RefSeq"/>
        </authorList>
    </citation>
    <scope>IDENTIFICATION</scope>
</reference>
<sequence>MDNTAPPKKKLSKKEKARLEAEQAELMRIEMEKEKLKKLEEARQRKKLEMEQAKHRQQQEVAENRQRRAQLKDSMLFFDAVRTAIEAIKDGERHERDWEKFMRCNGLPNAASPSDLRKYIHQWHTDIAKRHLESRNWLLRTDERTLLTQDAQVPDLTRISLRQQQGRLGDVYSQRIKEVLGILNELDEMLPFKQKSALIAADLVKLKTEMRVFLKQHLDEFTYKTMSHIERDMEALNPKARIGEQSAHNEIDFPTIEMQISLPPTVYLQSSALRGLRLNYDHFSDYCSSYCLKHARSANANILRQTKREWRKRKEILQAMLDECGREIPLSELEQLTQDQHSASSQPPRERTYDVDKLYAEYEDELSKAHRRAIGPEAYGMLETDVNLRKYRIIGGVYCIDFLETPQQDKQLNARSFIRTITSANSLVHKEYYQTYKPPPPVLPGVRRLPEEIEAEMRMIEAALDKLALVTLQLPDSVIWFEPPVACRWETNVETLEMELADGMKPEAKKSPGEGDATEADATGGGVGETAAATTATPTEATPLSTHAQPSPLKSSPRCAAARVRSQKSDMAGESSRQQVLREINDFDLRAIPSDVDLYGLVKDFVVPRLPQGFCVRLEQSTPIMSTGLRKRKVMFLARQTHIRLGQGLGLGQGHAGNQDQLVIPKDLPKTGLGAEFLDTEEPAEMFPPLCFDKLLKFRQLAPRSKPPVHLQGYLFSQLIEDMDRLWRLQLPRDQQEELIQQISEQLSPTGSRSSEAGEKDTRELENEADLPENMQPLSQELVDVLQPAAAAAAFAYYTGISFVRDSQLPPEPEPETKDKRSNSLDSSEDDDDDVDSLVELLEGGASTAGNTLHDLLGPPTNSDNSDSESKQKMSNAAAITQGKWSTRDVHDTKFNEDKLSIQFRTGRLGIFGFALNKYSNMPYQTWDLRPDMKNPGTIIFSFTASLISLDMTITELGYTVNNFQGGSTQGITDMIGKTLSLSELKATLILSAVDIFPDEDAFCYTEGSCEKNYVMEMHCYACLSTLAQSHNFSWSRWNLLAGSRTAVLLVRELIEGKKVPYYSTLLVTPLKTSIIDCTEVSASFNAVGIAGMEYYADLYQLSQAHAQPGSLEKQRTMSPVLRDNIAKILMAIRPLSLC</sequence>
<dbReference type="InterPro" id="IPR023247">
    <property type="entry name" value="IC97/Dnai7-like"/>
</dbReference>
<feature type="region of interest" description="Disordered" evidence="2">
    <location>
        <begin position="46"/>
        <end position="66"/>
    </location>
</feature>
<evidence type="ECO:0000256" key="1">
    <source>
        <dbReference type="ARBA" id="ARBA00024332"/>
    </source>
</evidence>
<feature type="compositionally biased region" description="Basic and acidic residues" evidence="2">
    <location>
        <begin position="503"/>
        <end position="513"/>
    </location>
</feature>
<proteinExistence type="inferred from homology"/>
<protein>
    <recommendedName>
        <fullName evidence="7">Axonemal 84 kDa protein</fullName>
    </recommendedName>
</protein>
<dbReference type="PANTHER" id="PTHR20929:SF11">
    <property type="entry name" value="DYNEIN AXONEMAL INTERMEDIATE CHAIN 7"/>
    <property type="match status" value="1"/>
</dbReference>
<dbReference type="GeneID" id="108016732"/>
<evidence type="ECO:0000313" key="5">
    <source>
        <dbReference type="Proteomes" id="UP001652628"/>
    </source>
</evidence>
<gene>
    <name evidence="6" type="primary">LOC108016732</name>
</gene>
<feature type="compositionally biased region" description="Polar residues" evidence="2">
    <location>
        <begin position="544"/>
        <end position="554"/>
    </location>
</feature>
<feature type="region of interest" description="Disordered" evidence="2">
    <location>
        <begin position="806"/>
        <end position="834"/>
    </location>
</feature>
<keyword evidence="5" id="KW-1185">Reference proteome</keyword>
<feature type="region of interest" description="Disordered" evidence="2">
    <location>
        <begin position="849"/>
        <end position="882"/>
    </location>
</feature>
<evidence type="ECO:0008006" key="7">
    <source>
        <dbReference type="Google" id="ProtNLM"/>
    </source>
</evidence>
<dbReference type="Pfam" id="PF15927">
    <property type="entry name" value="Casc1_N"/>
    <property type="match status" value="1"/>
</dbReference>
<dbReference type="InterPro" id="IPR022110">
    <property type="entry name" value="CASC1_C"/>
</dbReference>
<feature type="region of interest" description="Disordered" evidence="2">
    <location>
        <begin position="743"/>
        <end position="773"/>
    </location>
</feature>
<evidence type="ECO:0000313" key="6">
    <source>
        <dbReference type="RefSeq" id="XP_070853370.1"/>
    </source>
</evidence>
<feature type="compositionally biased region" description="Polar residues" evidence="2">
    <location>
        <begin position="873"/>
        <end position="882"/>
    </location>
</feature>
<name>A0ABM4TTT6_DROSZ</name>
<evidence type="ECO:0000259" key="3">
    <source>
        <dbReference type="Pfam" id="PF12366"/>
    </source>
</evidence>
<feature type="domain" description="CASC1 C-terminal" evidence="3">
    <location>
        <begin position="884"/>
        <end position="1083"/>
    </location>
</feature>
<dbReference type="InterPro" id="IPR031826">
    <property type="entry name" value="IC97/Casc1_N"/>
</dbReference>
<organism evidence="5 6">
    <name type="scientific">Drosophila suzukii</name>
    <name type="common">Spotted-wing drosophila fruit fly</name>
    <dbReference type="NCBI Taxonomy" id="28584"/>
    <lineage>
        <taxon>Eukaryota</taxon>
        <taxon>Metazoa</taxon>
        <taxon>Ecdysozoa</taxon>
        <taxon>Arthropoda</taxon>
        <taxon>Hexapoda</taxon>
        <taxon>Insecta</taxon>
        <taxon>Pterygota</taxon>
        <taxon>Neoptera</taxon>
        <taxon>Endopterygota</taxon>
        <taxon>Diptera</taxon>
        <taxon>Brachycera</taxon>
        <taxon>Muscomorpha</taxon>
        <taxon>Ephydroidea</taxon>
        <taxon>Drosophilidae</taxon>
        <taxon>Drosophila</taxon>
        <taxon>Sophophora</taxon>
    </lineage>
</organism>
<dbReference type="Pfam" id="PF12366">
    <property type="entry name" value="Casc1_C"/>
    <property type="match status" value="1"/>
</dbReference>